<accession>A0ABW3E688</accession>
<keyword evidence="3" id="KW-1185">Reference proteome</keyword>
<dbReference type="InterPro" id="IPR022183">
    <property type="entry name" value="DUF3710"/>
</dbReference>
<feature type="compositionally biased region" description="Basic and acidic residues" evidence="1">
    <location>
        <begin position="18"/>
        <end position="33"/>
    </location>
</feature>
<sequence>MFRRRRREEPPATAEKIAQSEEHDEEPRERHSGPWDSGESYPERERVDLGGLRLPIDPGFEVQLNLAGDRIVGAVVMAEDSALQVHAFAAPKRGGIWDEVRTDLAEG</sequence>
<proteinExistence type="predicted"/>
<evidence type="ECO:0000313" key="2">
    <source>
        <dbReference type="EMBL" id="MFD0890542.1"/>
    </source>
</evidence>
<evidence type="ECO:0000256" key="1">
    <source>
        <dbReference type="SAM" id="MobiDB-lite"/>
    </source>
</evidence>
<name>A0ABW3E688_9ACTN</name>
<gene>
    <name evidence="2" type="ORF">ACFQ08_38870</name>
</gene>
<dbReference type="Pfam" id="PF12502">
    <property type="entry name" value="DUF3710"/>
    <property type="match status" value="1"/>
</dbReference>
<reference evidence="3" key="1">
    <citation type="journal article" date="2019" name="Int. J. Syst. Evol. Microbiol.">
        <title>The Global Catalogue of Microorganisms (GCM) 10K type strain sequencing project: providing services to taxonomists for standard genome sequencing and annotation.</title>
        <authorList>
            <consortium name="The Broad Institute Genomics Platform"/>
            <consortium name="The Broad Institute Genome Sequencing Center for Infectious Disease"/>
            <person name="Wu L."/>
            <person name="Ma J."/>
        </authorList>
    </citation>
    <scope>NUCLEOTIDE SEQUENCE [LARGE SCALE GENOMIC DNA]</scope>
    <source>
        <strain evidence="3">CCUG 62974</strain>
    </source>
</reference>
<organism evidence="2 3">
    <name type="scientific">Streptosporangium algeriense</name>
    <dbReference type="NCBI Taxonomy" id="1682748"/>
    <lineage>
        <taxon>Bacteria</taxon>
        <taxon>Bacillati</taxon>
        <taxon>Actinomycetota</taxon>
        <taxon>Actinomycetes</taxon>
        <taxon>Streptosporangiales</taxon>
        <taxon>Streptosporangiaceae</taxon>
        <taxon>Streptosporangium</taxon>
    </lineage>
</organism>
<feature type="region of interest" description="Disordered" evidence="1">
    <location>
        <begin position="1"/>
        <end position="46"/>
    </location>
</feature>
<evidence type="ECO:0000313" key="3">
    <source>
        <dbReference type="Proteomes" id="UP001597024"/>
    </source>
</evidence>
<feature type="non-terminal residue" evidence="2">
    <location>
        <position position="107"/>
    </location>
</feature>
<protein>
    <submittedName>
        <fullName evidence="2">DUF3710 domain-containing protein</fullName>
    </submittedName>
</protein>
<dbReference type="Proteomes" id="UP001597024">
    <property type="component" value="Unassembled WGS sequence"/>
</dbReference>
<comment type="caution">
    <text evidence="2">The sequence shown here is derived from an EMBL/GenBank/DDBJ whole genome shotgun (WGS) entry which is preliminary data.</text>
</comment>
<dbReference type="EMBL" id="JBHTHX010002507">
    <property type="protein sequence ID" value="MFD0890542.1"/>
    <property type="molecule type" value="Genomic_DNA"/>
</dbReference>